<organism evidence="1">
    <name type="scientific">marine sediment metagenome</name>
    <dbReference type="NCBI Taxonomy" id="412755"/>
    <lineage>
        <taxon>unclassified sequences</taxon>
        <taxon>metagenomes</taxon>
        <taxon>ecological metagenomes</taxon>
    </lineage>
</organism>
<gene>
    <name evidence="1" type="ORF">S01H1_82421</name>
</gene>
<comment type="caution">
    <text evidence="1">The sequence shown here is derived from an EMBL/GenBank/DDBJ whole genome shotgun (WGS) entry which is preliminary data.</text>
</comment>
<sequence>RLVEEHTGGVRDHGYQLWSLLMLELWYRRFVDGSDVAL</sequence>
<reference evidence="1" key="1">
    <citation type="journal article" date="2014" name="Front. Microbiol.">
        <title>High frequency of phylogenetically diverse reductive dehalogenase-homologous genes in deep subseafloor sedimentary metagenomes.</title>
        <authorList>
            <person name="Kawai M."/>
            <person name="Futagami T."/>
            <person name="Toyoda A."/>
            <person name="Takaki Y."/>
            <person name="Nishi S."/>
            <person name="Hori S."/>
            <person name="Arai W."/>
            <person name="Tsubouchi T."/>
            <person name="Morono Y."/>
            <person name="Uchiyama I."/>
            <person name="Ito T."/>
            <person name="Fujiyama A."/>
            <person name="Inagaki F."/>
            <person name="Takami H."/>
        </authorList>
    </citation>
    <scope>NUCLEOTIDE SEQUENCE</scope>
    <source>
        <strain evidence="1">Expedition CK06-06</strain>
    </source>
</reference>
<dbReference type="EMBL" id="BARS01055870">
    <property type="protein sequence ID" value="GAG49693.1"/>
    <property type="molecule type" value="Genomic_DNA"/>
</dbReference>
<dbReference type="AlphaFoldDB" id="X0YMG7"/>
<evidence type="ECO:0000313" key="1">
    <source>
        <dbReference type="EMBL" id="GAG49693.1"/>
    </source>
</evidence>
<name>X0YMG7_9ZZZZ</name>
<proteinExistence type="predicted"/>
<protein>
    <recommendedName>
        <fullName evidence="2">Asparagine synthetase domain-containing protein</fullName>
    </recommendedName>
</protein>
<feature type="non-terminal residue" evidence="1">
    <location>
        <position position="1"/>
    </location>
</feature>
<evidence type="ECO:0008006" key="2">
    <source>
        <dbReference type="Google" id="ProtNLM"/>
    </source>
</evidence>
<accession>X0YMG7</accession>